<dbReference type="InterPro" id="IPR013149">
    <property type="entry name" value="ADH-like_C"/>
</dbReference>
<dbReference type="Gene3D" id="3.90.180.10">
    <property type="entry name" value="Medium-chain alcohol dehydrogenases, catalytic domain"/>
    <property type="match status" value="1"/>
</dbReference>
<dbReference type="SUPFAM" id="SSF51735">
    <property type="entry name" value="NAD(P)-binding Rossmann-fold domains"/>
    <property type="match status" value="1"/>
</dbReference>
<dbReference type="EMBL" id="JMQN01000047">
    <property type="protein sequence ID" value="KEA62562.1"/>
    <property type="molecule type" value="Genomic_DNA"/>
</dbReference>
<evidence type="ECO:0000256" key="1">
    <source>
        <dbReference type="ARBA" id="ARBA00022857"/>
    </source>
</evidence>
<keyword evidence="2 4" id="KW-0560">Oxidoreductase</keyword>
<feature type="domain" description="Enoyl reductase (ER)" evidence="3">
    <location>
        <begin position="13"/>
        <end position="322"/>
    </location>
</feature>
<organism evidence="4 5">
    <name type="scientific">Marinobacterium lacunae</name>
    <dbReference type="NCBI Taxonomy" id="1232683"/>
    <lineage>
        <taxon>Bacteria</taxon>
        <taxon>Pseudomonadati</taxon>
        <taxon>Pseudomonadota</taxon>
        <taxon>Gammaproteobacteria</taxon>
        <taxon>Oceanospirillales</taxon>
        <taxon>Oceanospirillaceae</taxon>
        <taxon>Marinobacterium</taxon>
    </lineage>
</organism>
<gene>
    <name evidence="4" type="ORF">ADIMK_3034</name>
</gene>
<dbReference type="GO" id="GO:0005829">
    <property type="term" value="C:cytosol"/>
    <property type="evidence" value="ECO:0007669"/>
    <property type="project" value="TreeGrafter"/>
</dbReference>
<dbReference type="AlphaFoldDB" id="A0A081FVK7"/>
<dbReference type="Pfam" id="PF08240">
    <property type="entry name" value="ADH_N"/>
    <property type="match status" value="1"/>
</dbReference>
<dbReference type="OrthoDB" id="9785812at2"/>
<comment type="caution">
    <text evidence="4">The sequence shown here is derived from an EMBL/GenBank/DDBJ whole genome shotgun (WGS) entry which is preliminary data.</text>
</comment>
<dbReference type="InterPro" id="IPR013154">
    <property type="entry name" value="ADH-like_N"/>
</dbReference>
<dbReference type="GO" id="GO:0003960">
    <property type="term" value="F:quinone reductase (NADPH) activity"/>
    <property type="evidence" value="ECO:0007669"/>
    <property type="project" value="UniProtKB-EC"/>
</dbReference>
<dbReference type="PATRIC" id="fig|1232683.4.peg.2984"/>
<dbReference type="Pfam" id="PF00107">
    <property type="entry name" value="ADH_zinc_N"/>
    <property type="match status" value="1"/>
</dbReference>
<dbReference type="InterPro" id="IPR047618">
    <property type="entry name" value="QOR-like"/>
</dbReference>
<sequence length="324" mass="34190">MTETIRIEITQTGPASVLQETSASLPPPGSREVRIRQTFIGVNFVDIYFRSGQYPLPQLPTVPGVEATGIVEALGDAVTGFHIGQRVAYAGLPLGSYCSHRNLPADRLLLIPEGVSEEVVASCLLRGMTAHMLLMRIRPVQAGETMLVQAAAGGLGQILGQWAARLGVNLIGTVGSEAKQSIAKAKGYEHLILYKQQDTVAEVARLTNGRGVDYVIDGIGAATFEQSLACAAPFGLVASIGHAAGVPTPILLSSLPKSVGYIRPSVLQYIDDPASYQTSGMAVMQQLQAGMSADIFDILPLTKAAKAQQLLESGQTTGALLLRV</sequence>
<dbReference type="eggNOG" id="COG0604">
    <property type="taxonomic scope" value="Bacteria"/>
</dbReference>
<dbReference type="STRING" id="1232683.ADIMK_3034"/>
<dbReference type="Gene3D" id="3.40.50.720">
    <property type="entry name" value="NAD(P)-binding Rossmann-like Domain"/>
    <property type="match status" value="1"/>
</dbReference>
<dbReference type="GO" id="GO:0070402">
    <property type="term" value="F:NADPH binding"/>
    <property type="evidence" value="ECO:0007669"/>
    <property type="project" value="TreeGrafter"/>
</dbReference>
<dbReference type="GO" id="GO:0035925">
    <property type="term" value="F:mRNA 3'-UTR AU-rich region binding"/>
    <property type="evidence" value="ECO:0007669"/>
    <property type="project" value="TreeGrafter"/>
</dbReference>
<reference evidence="4 5" key="1">
    <citation type="submission" date="2014-04" db="EMBL/GenBank/DDBJ databases">
        <title>Marinobacterium kochiensis sp. nov., isolated from sediment sample collected from Kochi backwaters in Kerala, India.</title>
        <authorList>
            <person name="Singh A."/>
            <person name="Pinnaka A.K."/>
        </authorList>
    </citation>
    <scope>NUCLEOTIDE SEQUENCE [LARGE SCALE GENOMIC DNA]</scope>
    <source>
        <strain evidence="4 5">AK27</strain>
    </source>
</reference>
<proteinExistence type="predicted"/>
<dbReference type="InterPro" id="IPR011032">
    <property type="entry name" value="GroES-like_sf"/>
</dbReference>
<dbReference type="Proteomes" id="UP000028252">
    <property type="component" value="Unassembled WGS sequence"/>
</dbReference>
<dbReference type="InterPro" id="IPR036291">
    <property type="entry name" value="NAD(P)-bd_dom_sf"/>
</dbReference>
<protein>
    <submittedName>
        <fullName evidence="4">Quinone oxidoreductase</fullName>
        <ecNumber evidence="4">1.6.5.5</ecNumber>
    </submittedName>
</protein>
<name>A0A081FVK7_9GAMM</name>
<dbReference type="PANTHER" id="PTHR48106:SF13">
    <property type="entry name" value="QUINONE OXIDOREDUCTASE-RELATED"/>
    <property type="match status" value="1"/>
</dbReference>
<dbReference type="SUPFAM" id="SSF50129">
    <property type="entry name" value="GroES-like"/>
    <property type="match status" value="1"/>
</dbReference>
<keyword evidence="1" id="KW-0521">NADP</keyword>
<dbReference type="SMART" id="SM00829">
    <property type="entry name" value="PKS_ER"/>
    <property type="match status" value="1"/>
</dbReference>
<dbReference type="CDD" id="cd05286">
    <property type="entry name" value="QOR2"/>
    <property type="match status" value="1"/>
</dbReference>
<keyword evidence="5" id="KW-1185">Reference proteome</keyword>
<evidence type="ECO:0000313" key="5">
    <source>
        <dbReference type="Proteomes" id="UP000028252"/>
    </source>
</evidence>
<accession>A0A081FVK7</accession>
<dbReference type="EC" id="1.6.5.5" evidence="4"/>
<evidence type="ECO:0000259" key="3">
    <source>
        <dbReference type="SMART" id="SM00829"/>
    </source>
</evidence>
<evidence type="ECO:0000256" key="2">
    <source>
        <dbReference type="ARBA" id="ARBA00023002"/>
    </source>
</evidence>
<dbReference type="RefSeq" id="WP_036190027.1">
    <property type="nucleotide sequence ID" value="NZ_JMQN01000047.1"/>
</dbReference>
<dbReference type="PANTHER" id="PTHR48106">
    <property type="entry name" value="QUINONE OXIDOREDUCTASE PIG3-RELATED"/>
    <property type="match status" value="1"/>
</dbReference>
<dbReference type="InterPro" id="IPR020843">
    <property type="entry name" value="ER"/>
</dbReference>
<evidence type="ECO:0000313" key="4">
    <source>
        <dbReference type="EMBL" id="KEA62562.1"/>
    </source>
</evidence>